<dbReference type="AlphaFoldDB" id="A0A1I6S055"/>
<dbReference type="Gene3D" id="3.30.530.20">
    <property type="match status" value="1"/>
</dbReference>
<accession>A0A1I6S055</accession>
<protein>
    <submittedName>
        <fullName evidence="1">Polyketide cyclase / dehydrase and lipid transport</fullName>
    </submittedName>
</protein>
<dbReference type="SUPFAM" id="SSF55961">
    <property type="entry name" value="Bet v1-like"/>
    <property type="match status" value="1"/>
</dbReference>
<sequence>MPSSAEVDHIFQCPANTLWNLIGDFGDMKSWGSSNLTSCVQEGTGIGSIRTITIHDSGKDIVIVDRLDAETERSYTYSIVSSPLPYQSYQATMAVKELDGTQSQLTWSSTFEPKGITEIEAIEYTKQMYQRGMKLMEQALIRQGLLHQ</sequence>
<dbReference type="EMBL" id="FPAA01000006">
    <property type="protein sequence ID" value="SFS70314.1"/>
    <property type="molecule type" value="Genomic_DNA"/>
</dbReference>
<reference evidence="2" key="1">
    <citation type="submission" date="2016-10" db="EMBL/GenBank/DDBJ databases">
        <authorList>
            <person name="Varghese N."/>
            <person name="Submissions S."/>
        </authorList>
    </citation>
    <scope>NUCLEOTIDE SEQUENCE [LARGE SCALE GENOMIC DNA]</scope>
    <source>
        <strain evidence="2">DSM 45789</strain>
    </source>
</reference>
<dbReference type="Proteomes" id="UP000198660">
    <property type="component" value="Unassembled WGS sequence"/>
</dbReference>
<dbReference type="InterPro" id="IPR019587">
    <property type="entry name" value="Polyketide_cyclase/dehydratase"/>
</dbReference>
<gene>
    <name evidence="1" type="ORF">SAMN05444972_10661</name>
</gene>
<proteinExistence type="predicted"/>
<dbReference type="RefSeq" id="WP_091836828.1">
    <property type="nucleotide sequence ID" value="NZ_FPAA01000006.1"/>
</dbReference>
<dbReference type="OrthoDB" id="1364128at2"/>
<dbReference type="CDD" id="cd07821">
    <property type="entry name" value="PYR_PYL_RCAR_like"/>
    <property type="match status" value="1"/>
</dbReference>
<dbReference type="PANTHER" id="PTHR39332:SF7">
    <property type="entry name" value="SRPBCC FAMILY PROTEIN"/>
    <property type="match status" value="1"/>
</dbReference>
<keyword evidence="2" id="KW-1185">Reference proteome</keyword>
<name>A0A1I6S055_9BACL</name>
<organism evidence="1 2">
    <name type="scientific">Marininema halotolerans</name>
    <dbReference type="NCBI Taxonomy" id="1155944"/>
    <lineage>
        <taxon>Bacteria</taxon>
        <taxon>Bacillati</taxon>
        <taxon>Bacillota</taxon>
        <taxon>Bacilli</taxon>
        <taxon>Bacillales</taxon>
        <taxon>Thermoactinomycetaceae</taxon>
        <taxon>Marininema</taxon>
    </lineage>
</organism>
<dbReference type="Pfam" id="PF10604">
    <property type="entry name" value="Polyketide_cyc2"/>
    <property type="match status" value="1"/>
</dbReference>
<evidence type="ECO:0000313" key="2">
    <source>
        <dbReference type="Proteomes" id="UP000198660"/>
    </source>
</evidence>
<evidence type="ECO:0000313" key="1">
    <source>
        <dbReference type="EMBL" id="SFS70314.1"/>
    </source>
</evidence>
<dbReference type="PANTHER" id="PTHR39332">
    <property type="entry name" value="BLL4707 PROTEIN"/>
    <property type="match status" value="1"/>
</dbReference>
<dbReference type="InterPro" id="IPR023393">
    <property type="entry name" value="START-like_dom_sf"/>
</dbReference>